<evidence type="ECO:0000256" key="2">
    <source>
        <dbReference type="ARBA" id="ARBA00022559"/>
    </source>
</evidence>
<dbReference type="GO" id="GO:0045454">
    <property type="term" value="P:cell redox homeostasis"/>
    <property type="evidence" value="ECO:0007669"/>
    <property type="project" value="TreeGrafter"/>
</dbReference>
<dbReference type="InterPro" id="IPR036249">
    <property type="entry name" value="Thioredoxin-like_sf"/>
</dbReference>
<accession>C1H2R8</accession>
<dbReference type="Gene3D" id="3.40.30.10">
    <property type="entry name" value="Glutaredoxin"/>
    <property type="match status" value="1"/>
</dbReference>
<feature type="domain" description="Redoxin" evidence="8">
    <location>
        <begin position="32"/>
        <end position="172"/>
    </location>
</feature>
<sequence length="266" mass="29328">MFAARRFAARTIPRAGQAAALFHSTPPSFVRVGDEVPDLMVLFENLPSNKINLAKELTGKGLIIGTPGAFSPACSAAHVPGFIKHQKLRDAGKVFVVSVNDPFVTGAWSRMIDPEQTSGIRFLADPKGEFTKALDLDFDAKAIFGNIRSKRYVLVIEDGKVKKAFIEPDNTGLSGKKLQGRRFFRDRIFFANKALRYNSFEGGECFGIDECGPREGYLDPYSDYQSLTAMLECNLKRNEAVGHPVNLCLEGYRNSISQTPEPSVSI</sequence>
<dbReference type="PANTHER" id="PTHR10430">
    <property type="entry name" value="PEROXIREDOXIN"/>
    <property type="match status" value="1"/>
</dbReference>
<name>C1H2R8_PARBA</name>
<dbReference type="KEGG" id="pbl:PAAG_05061"/>
<proteinExistence type="inferred from homology"/>
<comment type="similarity">
    <text evidence="1 7">Belongs to the peroxiredoxin family. Prx5 subfamily.</text>
</comment>
<protein>
    <submittedName>
        <fullName evidence="9">AhpC/TSA family protein</fullName>
    </submittedName>
</protein>
<dbReference type="eggNOG" id="KOG0541">
    <property type="taxonomic scope" value="Eukaryota"/>
</dbReference>
<evidence type="ECO:0000313" key="9">
    <source>
        <dbReference type="EMBL" id="EEH34012.2"/>
    </source>
</evidence>
<evidence type="ECO:0000256" key="1">
    <source>
        <dbReference type="ARBA" id="ARBA00010505"/>
    </source>
</evidence>
<dbReference type="Pfam" id="PF08534">
    <property type="entry name" value="Redoxin"/>
    <property type="match status" value="1"/>
</dbReference>
<evidence type="ECO:0000256" key="6">
    <source>
        <dbReference type="PIRSR" id="PIRSR637944-1"/>
    </source>
</evidence>
<dbReference type="FunFam" id="3.40.30.10:FF:000159">
    <property type="entry name" value="Peroxiredoxin"/>
    <property type="match status" value="1"/>
</dbReference>
<dbReference type="Proteomes" id="UP000002059">
    <property type="component" value="Partially assembled WGS sequence"/>
</dbReference>
<evidence type="ECO:0000256" key="5">
    <source>
        <dbReference type="ARBA" id="ARBA00023284"/>
    </source>
</evidence>
<keyword evidence="2 7" id="KW-0575">Peroxidase</keyword>
<dbReference type="SUPFAM" id="SSF52833">
    <property type="entry name" value="Thioredoxin-like"/>
    <property type="match status" value="1"/>
</dbReference>
<comment type="function">
    <text evidence="7">Thiol-specific peroxidase that catalyzes the reduction of hydrogen peroxide and organic hydroperoxides to water and alcohols, respectively. Plays a role in cell protection against oxidative stress by detoxifying peroxides.</text>
</comment>
<dbReference type="EMBL" id="KN294004">
    <property type="protein sequence ID" value="EEH34012.2"/>
    <property type="molecule type" value="Genomic_DNA"/>
</dbReference>
<keyword evidence="4 7" id="KW-0560">Oxidoreductase</keyword>
<keyword evidence="5 7" id="KW-0676">Redox-active center</keyword>
<evidence type="ECO:0000256" key="4">
    <source>
        <dbReference type="ARBA" id="ARBA00023002"/>
    </source>
</evidence>
<reference evidence="9 10" key="1">
    <citation type="journal article" date="2011" name="PLoS Genet.">
        <title>Comparative genomic analysis of human fungal pathogens causing paracoccidioidomycosis.</title>
        <authorList>
            <person name="Desjardins C.A."/>
            <person name="Champion M.D."/>
            <person name="Holder J.W."/>
            <person name="Muszewska A."/>
            <person name="Goldberg J."/>
            <person name="Bailao A.M."/>
            <person name="Brigido M.M."/>
            <person name="Ferreira M.E."/>
            <person name="Garcia A.M."/>
            <person name="Grynberg M."/>
            <person name="Gujja S."/>
            <person name="Heiman D.I."/>
            <person name="Henn M.R."/>
            <person name="Kodira C.D."/>
            <person name="Leon-Narvaez H."/>
            <person name="Longo L.V."/>
            <person name="Ma L.J."/>
            <person name="Malavazi I."/>
            <person name="Matsuo A.L."/>
            <person name="Morais F.V."/>
            <person name="Pereira M."/>
            <person name="Rodriguez-Brito S."/>
            <person name="Sakthikumar S."/>
            <person name="Salem-Izacc S.M."/>
            <person name="Sykes S.M."/>
            <person name="Teixeira M.M."/>
            <person name="Vallejo M.C."/>
            <person name="Walter M.E."/>
            <person name="Yandava C."/>
            <person name="Young S."/>
            <person name="Zeng Q."/>
            <person name="Zucker J."/>
            <person name="Felipe M.S."/>
            <person name="Goldman G.H."/>
            <person name="Haas B.J."/>
            <person name="McEwen J.G."/>
            <person name="Nino-Vega G."/>
            <person name="Puccia R."/>
            <person name="San-Blas G."/>
            <person name="Soares C.M."/>
            <person name="Birren B.W."/>
            <person name="Cuomo C.A."/>
        </authorList>
    </citation>
    <scope>NUCLEOTIDE SEQUENCE [LARGE SCALE GENOMIC DNA]</scope>
    <source>
        <strain evidence="10">ATCC MYA-826 / Pb01</strain>
    </source>
</reference>
<dbReference type="OrthoDB" id="1882547at2759"/>
<dbReference type="STRING" id="502779.C1H2R8"/>
<dbReference type="GO" id="GO:0008379">
    <property type="term" value="F:thioredoxin peroxidase activity"/>
    <property type="evidence" value="ECO:0007669"/>
    <property type="project" value="InterPro"/>
</dbReference>
<evidence type="ECO:0000313" key="10">
    <source>
        <dbReference type="Proteomes" id="UP000002059"/>
    </source>
</evidence>
<dbReference type="GO" id="GO:0005739">
    <property type="term" value="C:mitochondrion"/>
    <property type="evidence" value="ECO:0007669"/>
    <property type="project" value="TreeGrafter"/>
</dbReference>
<dbReference type="InterPro" id="IPR037944">
    <property type="entry name" value="PRX5-like"/>
</dbReference>
<dbReference type="PANTHER" id="PTHR10430:SF39">
    <property type="entry name" value="PEROXISOMAL MEMBRANE ASSOCIATED PROTEIN 20"/>
    <property type="match status" value="1"/>
</dbReference>
<dbReference type="GO" id="GO:0005777">
    <property type="term" value="C:peroxisome"/>
    <property type="evidence" value="ECO:0007669"/>
    <property type="project" value="TreeGrafter"/>
</dbReference>
<dbReference type="GO" id="GO:0042744">
    <property type="term" value="P:hydrogen peroxide catabolic process"/>
    <property type="evidence" value="ECO:0007669"/>
    <property type="project" value="TreeGrafter"/>
</dbReference>
<keyword evidence="3 7" id="KW-0049">Antioxidant</keyword>
<dbReference type="VEuPathDB" id="FungiDB:PAAG_05061"/>
<feature type="active site" description="Cysteine sulfenic acid (-SOH) intermediate" evidence="6">
    <location>
        <position position="74"/>
    </location>
</feature>
<dbReference type="GO" id="GO:0005829">
    <property type="term" value="C:cytosol"/>
    <property type="evidence" value="ECO:0007669"/>
    <property type="project" value="TreeGrafter"/>
</dbReference>
<dbReference type="GO" id="GO:0034599">
    <property type="term" value="P:cellular response to oxidative stress"/>
    <property type="evidence" value="ECO:0007669"/>
    <property type="project" value="InterPro"/>
</dbReference>
<dbReference type="AlphaFoldDB" id="C1H2R8"/>
<organism evidence="9 10">
    <name type="scientific">Paracoccidioides lutzii (strain ATCC MYA-826 / Pb01)</name>
    <name type="common">Paracoccidioides brasiliensis</name>
    <dbReference type="NCBI Taxonomy" id="502779"/>
    <lineage>
        <taxon>Eukaryota</taxon>
        <taxon>Fungi</taxon>
        <taxon>Dikarya</taxon>
        <taxon>Ascomycota</taxon>
        <taxon>Pezizomycotina</taxon>
        <taxon>Eurotiomycetes</taxon>
        <taxon>Eurotiomycetidae</taxon>
        <taxon>Onygenales</taxon>
        <taxon>Ajellomycetaceae</taxon>
        <taxon>Paracoccidioides</taxon>
    </lineage>
</organism>
<dbReference type="InterPro" id="IPR013740">
    <property type="entry name" value="Redoxin"/>
</dbReference>
<dbReference type="RefSeq" id="XP_015699685.1">
    <property type="nucleotide sequence ID" value="XM_015845459.1"/>
</dbReference>
<keyword evidence="10" id="KW-1185">Reference proteome</keyword>
<dbReference type="CDD" id="cd03013">
    <property type="entry name" value="PRX5_like"/>
    <property type="match status" value="1"/>
</dbReference>
<evidence type="ECO:0000256" key="7">
    <source>
        <dbReference type="RuleBase" id="RU366011"/>
    </source>
</evidence>
<evidence type="ECO:0000256" key="3">
    <source>
        <dbReference type="ARBA" id="ARBA00022862"/>
    </source>
</evidence>
<dbReference type="GeneID" id="9096167"/>
<dbReference type="HOGENOM" id="CLU_1046226_0_0_1"/>
<evidence type="ECO:0000259" key="8">
    <source>
        <dbReference type="Pfam" id="PF08534"/>
    </source>
</evidence>
<gene>
    <name evidence="9" type="ORF">PAAG_05061</name>
</gene>